<dbReference type="EMBL" id="JBIUWZ010000005">
    <property type="protein sequence ID" value="MFJ2677497.1"/>
    <property type="molecule type" value="Genomic_DNA"/>
</dbReference>
<keyword evidence="1" id="KW-0812">Transmembrane</keyword>
<feature type="transmembrane region" description="Helical" evidence="1">
    <location>
        <begin position="48"/>
        <end position="69"/>
    </location>
</feature>
<accession>A0ABW8DV82</accession>
<feature type="transmembrane region" description="Helical" evidence="1">
    <location>
        <begin position="20"/>
        <end position="42"/>
    </location>
</feature>
<dbReference type="RefSeq" id="WP_122753750.1">
    <property type="nucleotide sequence ID" value="NZ_JAAOWU010000016.1"/>
</dbReference>
<evidence type="ECO:0000313" key="2">
    <source>
        <dbReference type="EMBL" id="MFJ2677497.1"/>
    </source>
</evidence>
<protein>
    <submittedName>
        <fullName evidence="2">Uncharacterized protein</fullName>
    </submittedName>
</protein>
<evidence type="ECO:0000256" key="1">
    <source>
        <dbReference type="SAM" id="Phobius"/>
    </source>
</evidence>
<organism evidence="2 3">
    <name type="scientific">Pseudomonas sivasensis</name>
    <dbReference type="NCBI Taxonomy" id="1880678"/>
    <lineage>
        <taxon>Bacteria</taxon>
        <taxon>Pseudomonadati</taxon>
        <taxon>Pseudomonadota</taxon>
        <taxon>Gammaproteobacteria</taxon>
        <taxon>Pseudomonadales</taxon>
        <taxon>Pseudomonadaceae</taxon>
        <taxon>Pseudomonas</taxon>
    </lineage>
</organism>
<gene>
    <name evidence="2" type="ORF">ACIOWJ_05260</name>
</gene>
<keyword evidence="3" id="KW-1185">Reference proteome</keyword>
<proteinExistence type="predicted"/>
<keyword evidence="1" id="KW-1133">Transmembrane helix</keyword>
<feature type="transmembrane region" description="Helical" evidence="1">
    <location>
        <begin position="81"/>
        <end position="105"/>
    </location>
</feature>
<keyword evidence="1" id="KW-0472">Membrane</keyword>
<comment type="caution">
    <text evidence="2">The sequence shown here is derived from an EMBL/GenBank/DDBJ whole genome shotgun (WGS) entry which is preliminary data.</text>
</comment>
<name>A0ABW8DV82_9PSED</name>
<sequence>MNPRIPTPLARTLSIGCRVAQGLCLLVMAVSATAFMLVWVYFDRRASMLGSAAAGVLWCAIGLLFAFVFEQPRTPRATLRFMVSRIAGVVVLAAAAAYLVGTLWIEPERALLDANTIMIQPGNLAQVLSLADRFDGGKSCG</sequence>
<reference evidence="2 3" key="1">
    <citation type="submission" date="2024-10" db="EMBL/GenBank/DDBJ databases">
        <title>The Natural Products Discovery Center: Release of the First 8490 Sequenced Strains for Exploring Actinobacteria Biosynthetic Diversity.</title>
        <authorList>
            <person name="Kalkreuter E."/>
            <person name="Kautsar S.A."/>
            <person name="Yang D."/>
            <person name="Bader C.D."/>
            <person name="Teijaro C.N."/>
            <person name="Fluegel L."/>
            <person name="Davis C.M."/>
            <person name="Simpson J.R."/>
            <person name="Lauterbach L."/>
            <person name="Steele A.D."/>
            <person name="Gui C."/>
            <person name="Meng S."/>
            <person name="Li G."/>
            <person name="Viehrig K."/>
            <person name="Ye F."/>
            <person name="Su P."/>
            <person name="Kiefer A.F."/>
            <person name="Nichols A."/>
            <person name="Cepeda A.J."/>
            <person name="Yan W."/>
            <person name="Fan B."/>
            <person name="Jiang Y."/>
            <person name="Adhikari A."/>
            <person name="Zheng C.-J."/>
            <person name="Schuster L."/>
            <person name="Cowan T.M."/>
            <person name="Smanski M.J."/>
            <person name="Chevrette M.G."/>
            <person name="De Carvalho L.P.S."/>
            <person name="Shen B."/>
        </authorList>
    </citation>
    <scope>NUCLEOTIDE SEQUENCE [LARGE SCALE GENOMIC DNA]</scope>
    <source>
        <strain evidence="2 3">NPDC087581</strain>
    </source>
</reference>
<dbReference type="Proteomes" id="UP001617213">
    <property type="component" value="Unassembled WGS sequence"/>
</dbReference>
<evidence type="ECO:0000313" key="3">
    <source>
        <dbReference type="Proteomes" id="UP001617213"/>
    </source>
</evidence>